<dbReference type="AlphaFoldDB" id="E4Q2C5"/>
<dbReference type="KEGG" id="cow:Calow_0145"/>
<dbReference type="Pfam" id="PF06935">
    <property type="entry name" value="DUF1284"/>
    <property type="match status" value="1"/>
</dbReference>
<reference key="1">
    <citation type="submission" date="2010-09" db="EMBL/GenBank/DDBJ databases">
        <title>Complete sequence of Caldicellulosiruptor owensensis OL.</title>
        <authorList>
            <consortium name="US DOE Joint Genome Institute"/>
            <person name="Lucas S."/>
            <person name="Copeland A."/>
            <person name="Lapidus A."/>
            <person name="Cheng J.-F."/>
            <person name="Bruce D."/>
            <person name="Goodwin L."/>
            <person name="Pitluck S."/>
            <person name="Davenport K."/>
            <person name="Detter J.C."/>
            <person name="Han C."/>
            <person name="Tapia R."/>
            <person name="Land M."/>
            <person name="Hauser L."/>
            <person name="Chang Y.-J."/>
            <person name="Jeffries C."/>
            <person name="Kyrpides N."/>
            <person name="Ivanova N."/>
            <person name="Mikhailova N."/>
            <person name="Blumer-Schuette S.E."/>
            <person name="Kelly R.M."/>
            <person name="Woyke T."/>
        </authorList>
    </citation>
    <scope>NUCLEOTIDE SEQUENCE</scope>
    <source>
        <strain>OL</strain>
    </source>
</reference>
<dbReference type="STRING" id="632518.Calow_0145"/>
<proteinExistence type="predicted"/>
<dbReference type="EMBL" id="CP002216">
    <property type="protein sequence ID" value="ADQ03753.1"/>
    <property type="molecule type" value="Genomic_DNA"/>
</dbReference>
<dbReference type="Proteomes" id="UP000006889">
    <property type="component" value="Chromosome"/>
</dbReference>
<dbReference type="eggNOG" id="COG3543">
    <property type="taxonomic scope" value="Bacteria"/>
</dbReference>
<evidence type="ECO:0008006" key="3">
    <source>
        <dbReference type="Google" id="ProtNLM"/>
    </source>
</evidence>
<accession>E4Q2C5</accession>
<reference evidence="1 2" key="2">
    <citation type="journal article" date="2011" name="J. Bacteriol.">
        <title>Complete genome sequences for the anaerobic, extremely thermophilic plant biomass-degrading bacteria Caldicellulosiruptor hydrothermalis, Caldicellulosiruptor kristjanssonii, Caldicellulosiruptor kronotskyensis, Caldicellulosiruptor owensenis, and Caldicellulosiruptor lactoaceticus.</title>
        <authorList>
            <person name="Blumer-Schuette S.E."/>
            <person name="Ozdemir I."/>
            <person name="Mistry D."/>
            <person name="Lucas S."/>
            <person name="Lapidus A."/>
            <person name="Cheng J.F."/>
            <person name="Goodwin L.A."/>
            <person name="Pitluck S."/>
            <person name="Land M.L."/>
            <person name="Hauser L.J."/>
            <person name="Woyke T."/>
            <person name="Mikhailova N."/>
            <person name="Pati A."/>
            <person name="Kyrpides N.C."/>
            <person name="Ivanova N."/>
            <person name="Detter J.C."/>
            <person name="Walston-Davenport K."/>
            <person name="Han S."/>
            <person name="Adams M.W."/>
            <person name="Kelly R.M."/>
        </authorList>
    </citation>
    <scope>NUCLEOTIDE SEQUENCE [LARGE SCALE GENOMIC DNA]</scope>
    <source>
        <strain evidence="2">ATCC 700167 / DSM 13100 / OL</strain>
    </source>
</reference>
<name>E4Q2C5_CALOW</name>
<gene>
    <name evidence="1" type="ordered locus">Calow_0145</name>
</gene>
<sequence>MNRNKVPIILRAHHLLCFLGFRGLGYSKEFVENFKSIYKRVYLGNSYIKVVSFPDKICRCCPNLTAAGCRFEDKVKMYDEKVIELLKVYGLSDLEDVLPSEAYSALKKALPQQLESICRTCEWFALGFCRESFYRKDLWKNG</sequence>
<dbReference type="HOGENOM" id="CLU_129126_1_0_9"/>
<evidence type="ECO:0000313" key="1">
    <source>
        <dbReference type="EMBL" id="ADQ03753.1"/>
    </source>
</evidence>
<dbReference type="RefSeq" id="WP_013411167.1">
    <property type="nucleotide sequence ID" value="NC_014657.1"/>
</dbReference>
<organism evidence="1 2">
    <name type="scientific">Caldicellulosiruptor owensensis (strain ATCC 700167 / DSM 13100 / OL)</name>
    <dbReference type="NCBI Taxonomy" id="632518"/>
    <lineage>
        <taxon>Bacteria</taxon>
        <taxon>Bacillati</taxon>
        <taxon>Bacillota</taxon>
        <taxon>Bacillota incertae sedis</taxon>
        <taxon>Caldicellulosiruptorales</taxon>
        <taxon>Caldicellulosiruptoraceae</taxon>
        <taxon>Caldicellulosiruptor</taxon>
    </lineage>
</organism>
<protein>
    <recommendedName>
        <fullName evidence="3">DUF1284 domain-containing protein</fullName>
    </recommendedName>
</protein>
<dbReference type="InterPro" id="IPR009702">
    <property type="entry name" value="DUF1284"/>
</dbReference>
<keyword evidence="2" id="KW-1185">Reference proteome</keyword>
<dbReference type="OrthoDB" id="121064at2"/>
<evidence type="ECO:0000313" key="2">
    <source>
        <dbReference type="Proteomes" id="UP000006889"/>
    </source>
</evidence>